<name>A0AAV0LCF5_9ROSI</name>
<protein>
    <submittedName>
        <fullName evidence="2">Uncharacterized protein</fullName>
    </submittedName>
</protein>
<comment type="caution">
    <text evidence="2">The sequence shown here is derived from an EMBL/GenBank/DDBJ whole genome shotgun (WGS) entry which is preliminary data.</text>
</comment>
<accession>A0AAV0LCF5</accession>
<gene>
    <name evidence="2" type="ORF">LITE_LOCUS23181</name>
</gene>
<evidence type="ECO:0000313" key="2">
    <source>
        <dbReference type="EMBL" id="CAI0431845.1"/>
    </source>
</evidence>
<evidence type="ECO:0000256" key="1">
    <source>
        <dbReference type="SAM" id="MobiDB-lite"/>
    </source>
</evidence>
<dbReference type="EMBL" id="CAMGYJ010000006">
    <property type="protein sequence ID" value="CAI0431845.1"/>
    <property type="molecule type" value="Genomic_DNA"/>
</dbReference>
<keyword evidence="3" id="KW-1185">Reference proteome</keyword>
<organism evidence="2 3">
    <name type="scientific">Linum tenue</name>
    <dbReference type="NCBI Taxonomy" id="586396"/>
    <lineage>
        <taxon>Eukaryota</taxon>
        <taxon>Viridiplantae</taxon>
        <taxon>Streptophyta</taxon>
        <taxon>Embryophyta</taxon>
        <taxon>Tracheophyta</taxon>
        <taxon>Spermatophyta</taxon>
        <taxon>Magnoliopsida</taxon>
        <taxon>eudicotyledons</taxon>
        <taxon>Gunneridae</taxon>
        <taxon>Pentapetalae</taxon>
        <taxon>rosids</taxon>
        <taxon>fabids</taxon>
        <taxon>Malpighiales</taxon>
        <taxon>Linaceae</taxon>
        <taxon>Linum</taxon>
    </lineage>
</organism>
<evidence type="ECO:0000313" key="3">
    <source>
        <dbReference type="Proteomes" id="UP001154282"/>
    </source>
</evidence>
<feature type="region of interest" description="Disordered" evidence="1">
    <location>
        <begin position="48"/>
        <end position="70"/>
    </location>
</feature>
<dbReference type="AlphaFoldDB" id="A0AAV0LCF5"/>
<dbReference type="Proteomes" id="UP001154282">
    <property type="component" value="Unassembled WGS sequence"/>
</dbReference>
<sequence>MSKFWSTYKHVMIPMAGLSSWEPSEYEPLLPPAFHRMPGRPKKKRIITAEERENRKKPKKQRVYSREELLAPDKNDPSKLCRAAIVITCKECRAEGHNIRTCPVKKAKQMGGSTNSQGIRLGMSTQMVADVLQRHDQYVALNMGHGGTQESSTTTTTEL</sequence>
<proteinExistence type="predicted"/>
<reference evidence="2" key="1">
    <citation type="submission" date="2022-08" db="EMBL/GenBank/DDBJ databases">
        <authorList>
            <person name="Gutierrez-Valencia J."/>
        </authorList>
    </citation>
    <scope>NUCLEOTIDE SEQUENCE</scope>
</reference>